<name>A0ABY5DLP4_9ACTN</name>
<gene>
    <name evidence="2" type="ORF">NBH00_12715</name>
</gene>
<keyword evidence="3" id="KW-1185">Reference proteome</keyword>
<dbReference type="InterPro" id="IPR027417">
    <property type="entry name" value="P-loop_NTPase"/>
</dbReference>
<feature type="region of interest" description="Disordered" evidence="1">
    <location>
        <begin position="325"/>
        <end position="386"/>
    </location>
</feature>
<organism evidence="2 3">
    <name type="scientific">Paraconexibacter antarcticus</name>
    <dbReference type="NCBI Taxonomy" id="2949664"/>
    <lineage>
        <taxon>Bacteria</taxon>
        <taxon>Bacillati</taxon>
        <taxon>Actinomycetota</taxon>
        <taxon>Thermoleophilia</taxon>
        <taxon>Solirubrobacterales</taxon>
        <taxon>Paraconexibacteraceae</taxon>
        <taxon>Paraconexibacter</taxon>
    </lineage>
</organism>
<dbReference type="Proteomes" id="UP001056035">
    <property type="component" value="Chromosome"/>
</dbReference>
<feature type="compositionally biased region" description="Basic and acidic residues" evidence="1">
    <location>
        <begin position="348"/>
        <end position="362"/>
    </location>
</feature>
<accession>A0ABY5DLP4</accession>
<evidence type="ECO:0000313" key="3">
    <source>
        <dbReference type="Proteomes" id="UP001056035"/>
    </source>
</evidence>
<evidence type="ECO:0000313" key="2">
    <source>
        <dbReference type="EMBL" id="UTI62230.1"/>
    </source>
</evidence>
<dbReference type="EMBL" id="CP098502">
    <property type="protein sequence ID" value="UTI62230.1"/>
    <property type="molecule type" value="Genomic_DNA"/>
</dbReference>
<protein>
    <submittedName>
        <fullName evidence="2">AAA family ATPase</fullName>
    </submittedName>
</protein>
<proteinExistence type="predicted"/>
<sequence>MSPFVDGVAFIGDAEQHVPANWGDGTSVLWSMGEPLLLCGPPGVGKSTLVQQIVLARIGGLWAPSTVLGLTVTPDPDRKVLYVAADRPAQIARSLRRMVTAEHLSSLDGRLIVWRGPLDFDPVSEPERLAQVAALHGVGTVVIDSLKDVAVRLSDDAVGSAVKLMLTHLTEAGIEVCALHHQRKSGGENSKPTKLDDVYGSTWITAGAGSVVLLHGQAGDPIVELLHLKQPADVVGPLRVVHDHEAGLSTVVQDIDPLELLRTEDTVTVRDAARALYGSVSPADVEKARRTLDALHFSGDARKLPTTPGKPARYAAANTAVTPVTPSVTPAREGHAGSRKPTNTAHDGVTRPHDAIDTRPDPLKGAGVVGRDPQPAIFLVPDPDAA</sequence>
<dbReference type="RefSeq" id="WP_254568968.1">
    <property type="nucleotide sequence ID" value="NZ_CP098502.1"/>
</dbReference>
<reference evidence="2 3" key="1">
    <citation type="submission" date="2022-06" db="EMBL/GenBank/DDBJ databases">
        <title>Paraconexibacter antarcticus.</title>
        <authorList>
            <person name="Kim C.S."/>
        </authorList>
    </citation>
    <scope>NUCLEOTIDE SEQUENCE [LARGE SCALE GENOMIC DNA]</scope>
    <source>
        <strain evidence="2 3">02-257</strain>
    </source>
</reference>
<dbReference type="Pfam" id="PF13481">
    <property type="entry name" value="AAA_25"/>
    <property type="match status" value="1"/>
</dbReference>
<evidence type="ECO:0000256" key="1">
    <source>
        <dbReference type="SAM" id="MobiDB-lite"/>
    </source>
</evidence>
<dbReference type="SUPFAM" id="SSF52540">
    <property type="entry name" value="P-loop containing nucleoside triphosphate hydrolases"/>
    <property type="match status" value="1"/>
</dbReference>
<dbReference type="Gene3D" id="3.40.50.300">
    <property type="entry name" value="P-loop containing nucleotide triphosphate hydrolases"/>
    <property type="match status" value="1"/>
</dbReference>